<evidence type="ECO:0000259" key="2">
    <source>
        <dbReference type="PROSITE" id="PS51379"/>
    </source>
</evidence>
<dbReference type="PROSITE" id="PS00198">
    <property type="entry name" value="4FE4S_FER_1"/>
    <property type="match status" value="1"/>
</dbReference>
<evidence type="ECO:0000256" key="1">
    <source>
        <dbReference type="SAM" id="MobiDB-lite"/>
    </source>
</evidence>
<proteinExistence type="predicted"/>
<dbReference type="EMBL" id="FPHB01000046">
    <property type="protein sequence ID" value="SFV59364.1"/>
    <property type="molecule type" value="Genomic_DNA"/>
</dbReference>
<dbReference type="PROSITE" id="PS51379">
    <property type="entry name" value="4FE4S_FER_2"/>
    <property type="match status" value="2"/>
</dbReference>
<dbReference type="Pfam" id="PF12838">
    <property type="entry name" value="Fer4_7"/>
    <property type="match status" value="1"/>
</dbReference>
<protein>
    <submittedName>
        <fullName evidence="3">Ferredoxin</fullName>
    </submittedName>
</protein>
<evidence type="ECO:0000313" key="3">
    <source>
        <dbReference type="EMBL" id="SFV59364.1"/>
    </source>
</evidence>
<dbReference type="Gene3D" id="3.30.70.20">
    <property type="match status" value="1"/>
</dbReference>
<feature type="domain" description="4Fe-4S ferredoxin-type" evidence="2">
    <location>
        <begin position="1"/>
        <end position="29"/>
    </location>
</feature>
<dbReference type="SUPFAM" id="SSF54862">
    <property type="entry name" value="4Fe-4S ferredoxins"/>
    <property type="match status" value="1"/>
</dbReference>
<gene>
    <name evidence="3" type="ORF">MNB_SM-7-81</name>
</gene>
<feature type="domain" description="4Fe-4S ferredoxin-type" evidence="2">
    <location>
        <begin position="35"/>
        <end position="71"/>
    </location>
</feature>
<dbReference type="InterPro" id="IPR017896">
    <property type="entry name" value="4Fe4S_Fe-S-bd"/>
</dbReference>
<name>A0A1W1C0U0_9ZZZZ</name>
<dbReference type="InterPro" id="IPR017900">
    <property type="entry name" value="4Fe4S_Fe_S_CS"/>
</dbReference>
<accession>A0A1W1C0U0</accession>
<feature type="region of interest" description="Disordered" evidence="1">
    <location>
        <begin position="73"/>
        <end position="94"/>
    </location>
</feature>
<feature type="compositionally biased region" description="Basic and acidic residues" evidence="1">
    <location>
        <begin position="76"/>
        <end position="94"/>
    </location>
</feature>
<sequence length="94" mass="10335">MAVKITDTCINCGACIDECPVEAIVDEDDNPTGEEIYYVYADKCVECVGYHDEPACATACPTEGCIVWDEVGPSPQHREDITDEQRANHEPVVE</sequence>
<dbReference type="AlphaFoldDB" id="A0A1W1C0U0"/>
<reference evidence="3" key="1">
    <citation type="submission" date="2016-10" db="EMBL/GenBank/DDBJ databases">
        <authorList>
            <person name="de Groot N.N."/>
        </authorList>
    </citation>
    <scope>NUCLEOTIDE SEQUENCE</scope>
</reference>
<organism evidence="3">
    <name type="scientific">hydrothermal vent metagenome</name>
    <dbReference type="NCBI Taxonomy" id="652676"/>
    <lineage>
        <taxon>unclassified sequences</taxon>
        <taxon>metagenomes</taxon>
        <taxon>ecological metagenomes</taxon>
    </lineage>
</organism>